<protein>
    <recommendedName>
        <fullName evidence="1">Reverse transcriptase zinc-binding domain-containing protein</fullName>
    </recommendedName>
</protein>
<dbReference type="Pfam" id="PF13966">
    <property type="entry name" value="zf-RVT"/>
    <property type="match status" value="1"/>
</dbReference>
<dbReference type="AlphaFoldDB" id="A0A811R6P9"/>
<proteinExistence type="predicted"/>
<dbReference type="SUPFAM" id="SSF56219">
    <property type="entry name" value="DNase I-like"/>
    <property type="match status" value="1"/>
</dbReference>
<dbReference type="Proteomes" id="UP000604825">
    <property type="component" value="Unassembled WGS sequence"/>
</dbReference>
<dbReference type="EMBL" id="CAJGYO010000013">
    <property type="protein sequence ID" value="CAD6265721.1"/>
    <property type="molecule type" value="Genomic_DNA"/>
</dbReference>
<dbReference type="PANTHER" id="PTHR33710:SF83">
    <property type="entry name" value="ENDONUCLEASE_EXONUCLEASE_PHOSPHATASE DOMAIN-CONTAINING PROTEIN"/>
    <property type="match status" value="1"/>
</dbReference>
<reference evidence="2" key="1">
    <citation type="submission" date="2020-10" db="EMBL/GenBank/DDBJ databases">
        <authorList>
            <person name="Han B."/>
            <person name="Lu T."/>
            <person name="Zhao Q."/>
            <person name="Huang X."/>
            <person name="Zhao Y."/>
        </authorList>
    </citation>
    <scope>NUCLEOTIDE SEQUENCE</scope>
</reference>
<dbReference type="InterPro" id="IPR026960">
    <property type="entry name" value="RVT-Znf"/>
</dbReference>
<evidence type="ECO:0000259" key="1">
    <source>
        <dbReference type="Pfam" id="PF13966"/>
    </source>
</evidence>
<sequence length="405" mass="46016">MSAGEAEWLVTVCRGDHLKPKLREIVQQSAAVLKHSLGVLGKHSDLELNVINQDLSANSEVLDVSSKRRKVQDGADNWSKKGDGLPYTYDNGRGENANVKVRLDRAVACPEWRDLFGDAVLHHLVSSRSDHCPLFLEIRKESWERHKPRIFRYEIMWERLESLPLEIKNAWCTDANREGLGGVVAALKRVQCALRSWSKQHFGMVTKELEELRASLEEARTDPLCSNREIGSSSSSEQGRAVWKKVWSVKVPYKVNVFIWKIVNNGLPTRVNKKHRHLEQQDICQLCGSQGEDAYHAVISCPHAAAVRAAMRDHCSLPSEKDLIWSGPEWLLQIALNYCMEALTSFFLLLWHTWTIRKKIIHEGASACIGSSVIFLNRYMHSLFTIRQQGDPLDNKGKHSLIPTE</sequence>
<evidence type="ECO:0000313" key="2">
    <source>
        <dbReference type="EMBL" id="CAD6265721.1"/>
    </source>
</evidence>
<accession>A0A811R6P9</accession>
<gene>
    <name evidence="2" type="ORF">NCGR_LOCUS49026</name>
</gene>
<dbReference type="PANTHER" id="PTHR33710">
    <property type="entry name" value="BNAC02G09200D PROTEIN"/>
    <property type="match status" value="1"/>
</dbReference>
<feature type="domain" description="Reverse transcriptase zinc-binding" evidence="1">
    <location>
        <begin position="238"/>
        <end position="306"/>
    </location>
</feature>
<name>A0A811R6P9_9POAL</name>
<comment type="caution">
    <text evidence="2">The sequence shown here is derived from an EMBL/GenBank/DDBJ whole genome shotgun (WGS) entry which is preliminary data.</text>
</comment>
<dbReference type="Gene3D" id="3.60.10.10">
    <property type="entry name" value="Endonuclease/exonuclease/phosphatase"/>
    <property type="match status" value="1"/>
</dbReference>
<dbReference type="OrthoDB" id="694018at2759"/>
<dbReference type="InterPro" id="IPR036691">
    <property type="entry name" value="Endo/exonu/phosph_ase_sf"/>
</dbReference>
<organism evidence="2 3">
    <name type="scientific">Miscanthus lutarioriparius</name>
    <dbReference type="NCBI Taxonomy" id="422564"/>
    <lineage>
        <taxon>Eukaryota</taxon>
        <taxon>Viridiplantae</taxon>
        <taxon>Streptophyta</taxon>
        <taxon>Embryophyta</taxon>
        <taxon>Tracheophyta</taxon>
        <taxon>Spermatophyta</taxon>
        <taxon>Magnoliopsida</taxon>
        <taxon>Liliopsida</taxon>
        <taxon>Poales</taxon>
        <taxon>Poaceae</taxon>
        <taxon>PACMAD clade</taxon>
        <taxon>Panicoideae</taxon>
        <taxon>Andropogonodae</taxon>
        <taxon>Andropogoneae</taxon>
        <taxon>Saccharinae</taxon>
        <taxon>Miscanthus</taxon>
    </lineage>
</organism>
<keyword evidence="3" id="KW-1185">Reference proteome</keyword>
<evidence type="ECO:0000313" key="3">
    <source>
        <dbReference type="Proteomes" id="UP000604825"/>
    </source>
</evidence>